<dbReference type="RefSeq" id="WP_085770342.1">
    <property type="nucleotide sequence ID" value="NZ_AP027149.1"/>
</dbReference>
<feature type="domain" description="Cation/H+ exchanger transmembrane" evidence="6">
    <location>
        <begin position="16"/>
        <end position="395"/>
    </location>
</feature>
<evidence type="ECO:0000256" key="1">
    <source>
        <dbReference type="ARBA" id="ARBA00004141"/>
    </source>
</evidence>
<reference evidence="7 8" key="1">
    <citation type="submission" date="2017-02" db="EMBL/GenBank/DDBJ databases">
        <authorList>
            <person name="Peterson S.W."/>
        </authorList>
    </citation>
    <scope>NUCLEOTIDE SEQUENCE [LARGE SCALE GENOMIC DNA]</scope>
    <source>
        <strain evidence="7 8">S285</strain>
    </source>
</reference>
<sequence>MLAQDLMNPLLLLGVILLLGTLFGAGAERLSAPWIIGSIVAGVLVGPDALAVLSRSALDNLGGFSQASLAVIAFCIGSRLTFGRIRSLGTSVALLAIAQLLVPFAIVMGTEALIGMKWQAALIVAAAAPATAPTITYAVIRRRNASGPFIDRAFGILALNDAATVLIFSVVSAATVAALGLHDSAAGVRVSIEFAALNEANSLLAGAAFGGLFLIARSVIADHSPGCEERVHALLYSLLLLAIGAAVALGLSQLLAPLAMGVVIANGSSESDRTTVQRAITDIEEPLYIIFFVLAGAHLPIEDATNLFIVLAAAGYTLARFAGKYAAIYATAHALRLDAPTQKYLGLCFPSQGGLAMGLMLAFAAAPTVRALPLASLQMVETAISVVLMGVMLSQIFGPLVIDYAVRRACPGESLG</sequence>
<comment type="subcellular location">
    <subcellularLocation>
        <location evidence="1">Membrane</location>
        <topology evidence="1">Multi-pass membrane protein</topology>
    </subcellularLocation>
</comment>
<feature type="transmembrane region" description="Helical" evidence="5">
    <location>
        <begin position="34"/>
        <end position="54"/>
    </location>
</feature>
<evidence type="ECO:0000256" key="5">
    <source>
        <dbReference type="SAM" id="Phobius"/>
    </source>
</evidence>
<feature type="transmembrane region" description="Helical" evidence="5">
    <location>
        <begin position="233"/>
        <end position="265"/>
    </location>
</feature>
<name>A0A1W6MRP3_9HYPH</name>
<dbReference type="OrthoDB" id="9783404at2"/>
<keyword evidence="3 5" id="KW-1133">Transmembrane helix</keyword>
<organism evidence="7 8">
    <name type="scientific">Methylocystis bryophila</name>
    <dbReference type="NCBI Taxonomy" id="655015"/>
    <lineage>
        <taxon>Bacteria</taxon>
        <taxon>Pseudomonadati</taxon>
        <taxon>Pseudomonadota</taxon>
        <taxon>Alphaproteobacteria</taxon>
        <taxon>Hyphomicrobiales</taxon>
        <taxon>Methylocystaceae</taxon>
        <taxon>Methylocystis</taxon>
    </lineage>
</organism>
<dbReference type="KEGG" id="mbry:B1812_03370"/>
<feature type="transmembrane region" description="Helical" evidence="5">
    <location>
        <begin position="386"/>
        <end position="406"/>
    </location>
</feature>
<feature type="transmembrane region" description="Helical" evidence="5">
    <location>
        <begin position="344"/>
        <end position="366"/>
    </location>
</feature>
<evidence type="ECO:0000256" key="2">
    <source>
        <dbReference type="ARBA" id="ARBA00022692"/>
    </source>
</evidence>
<dbReference type="AlphaFoldDB" id="A0A1W6MRP3"/>
<dbReference type="STRING" id="655015.B1812_03370"/>
<feature type="transmembrane region" description="Helical" evidence="5">
    <location>
        <begin position="120"/>
        <end position="140"/>
    </location>
</feature>
<dbReference type="InterPro" id="IPR038770">
    <property type="entry name" value="Na+/solute_symporter_sf"/>
</dbReference>
<gene>
    <name evidence="7" type="ORF">B1812_03370</name>
</gene>
<dbReference type="EMBL" id="CP019948">
    <property type="protein sequence ID" value="ARN80280.1"/>
    <property type="molecule type" value="Genomic_DNA"/>
</dbReference>
<feature type="transmembrane region" description="Helical" evidence="5">
    <location>
        <begin position="152"/>
        <end position="181"/>
    </location>
</feature>
<feature type="transmembrane region" description="Helical" evidence="5">
    <location>
        <begin position="61"/>
        <end position="82"/>
    </location>
</feature>
<dbReference type="Proteomes" id="UP000193978">
    <property type="component" value="Chromosome"/>
</dbReference>
<keyword evidence="2 5" id="KW-0812">Transmembrane</keyword>
<evidence type="ECO:0000256" key="4">
    <source>
        <dbReference type="ARBA" id="ARBA00023136"/>
    </source>
</evidence>
<keyword evidence="8" id="KW-1185">Reference proteome</keyword>
<dbReference type="Pfam" id="PF00999">
    <property type="entry name" value="Na_H_Exchanger"/>
    <property type="match status" value="1"/>
</dbReference>
<evidence type="ECO:0000256" key="3">
    <source>
        <dbReference type="ARBA" id="ARBA00022989"/>
    </source>
</evidence>
<evidence type="ECO:0000313" key="7">
    <source>
        <dbReference type="EMBL" id="ARN80280.1"/>
    </source>
</evidence>
<dbReference type="InterPro" id="IPR006153">
    <property type="entry name" value="Cation/H_exchanger_TM"/>
</dbReference>
<protein>
    <recommendedName>
        <fullName evidence="6">Cation/H+ exchanger transmembrane domain-containing protein</fullName>
    </recommendedName>
</protein>
<feature type="transmembrane region" description="Helical" evidence="5">
    <location>
        <begin position="88"/>
        <end position="108"/>
    </location>
</feature>
<feature type="transmembrane region" description="Helical" evidence="5">
    <location>
        <begin position="307"/>
        <end position="332"/>
    </location>
</feature>
<dbReference type="Gene3D" id="1.20.1530.20">
    <property type="match status" value="1"/>
</dbReference>
<keyword evidence="4 5" id="KW-0472">Membrane</keyword>
<feature type="transmembrane region" description="Helical" evidence="5">
    <location>
        <begin position="202"/>
        <end position="221"/>
    </location>
</feature>
<evidence type="ECO:0000313" key="8">
    <source>
        <dbReference type="Proteomes" id="UP000193978"/>
    </source>
</evidence>
<proteinExistence type="predicted"/>
<dbReference type="PANTHER" id="PTHR43021">
    <property type="entry name" value="NA(+)/H(+) ANTIPORTER-RELATED"/>
    <property type="match status" value="1"/>
</dbReference>
<dbReference type="PANTHER" id="PTHR43021:SF2">
    <property type="entry name" value="CATION_H+ EXCHANGER DOMAIN-CONTAINING PROTEIN"/>
    <property type="match status" value="1"/>
</dbReference>
<dbReference type="GO" id="GO:0015297">
    <property type="term" value="F:antiporter activity"/>
    <property type="evidence" value="ECO:0007669"/>
    <property type="project" value="InterPro"/>
</dbReference>
<dbReference type="GO" id="GO:0016020">
    <property type="term" value="C:membrane"/>
    <property type="evidence" value="ECO:0007669"/>
    <property type="project" value="UniProtKB-SubCell"/>
</dbReference>
<dbReference type="GO" id="GO:1902600">
    <property type="term" value="P:proton transmembrane transport"/>
    <property type="evidence" value="ECO:0007669"/>
    <property type="project" value="InterPro"/>
</dbReference>
<accession>A0A1W6MRP3</accession>
<evidence type="ECO:0000259" key="6">
    <source>
        <dbReference type="Pfam" id="PF00999"/>
    </source>
</evidence>